<feature type="domain" description="Protein kinase" evidence="12">
    <location>
        <begin position="14"/>
        <end position="268"/>
    </location>
</feature>
<evidence type="ECO:0000256" key="8">
    <source>
        <dbReference type="ARBA" id="ARBA00047899"/>
    </source>
</evidence>
<dbReference type="GO" id="GO:0004674">
    <property type="term" value="F:protein serine/threonine kinase activity"/>
    <property type="evidence" value="ECO:0007669"/>
    <property type="project" value="UniProtKB-KW"/>
</dbReference>
<keyword evidence="3 11" id="KW-0723">Serine/threonine-protein kinase</keyword>
<dbReference type="Gene3D" id="1.10.510.10">
    <property type="entry name" value="Transferase(Phosphotransferase) domain 1"/>
    <property type="match status" value="1"/>
</dbReference>
<evidence type="ECO:0000256" key="1">
    <source>
        <dbReference type="ARBA" id="ARBA00008874"/>
    </source>
</evidence>
<name>A0A1X2IHD9_9FUNG</name>
<dbReference type="InterPro" id="IPR011009">
    <property type="entry name" value="Kinase-like_dom_sf"/>
</dbReference>
<keyword evidence="14" id="KW-1185">Reference proteome</keyword>
<evidence type="ECO:0000313" key="13">
    <source>
        <dbReference type="EMBL" id="ORZ16535.1"/>
    </source>
</evidence>
<evidence type="ECO:0000256" key="9">
    <source>
        <dbReference type="ARBA" id="ARBA00048679"/>
    </source>
</evidence>
<comment type="similarity">
    <text evidence="1">Belongs to the protein kinase superfamily. STE Ser/Thr protein kinase family. STE20 subfamily.</text>
</comment>
<protein>
    <recommendedName>
        <fullName evidence="2">non-specific serine/threonine protein kinase</fullName>
        <ecNumber evidence="2">2.7.11.1</ecNumber>
    </recommendedName>
</protein>
<dbReference type="STRING" id="90262.A0A1X2IHD9"/>
<dbReference type="SUPFAM" id="SSF56112">
    <property type="entry name" value="Protein kinase-like (PK-like)"/>
    <property type="match status" value="1"/>
</dbReference>
<dbReference type="Gene3D" id="3.30.200.20">
    <property type="entry name" value="Phosphorylase Kinase, domain 1"/>
    <property type="match status" value="1"/>
</dbReference>
<dbReference type="GO" id="GO:0030950">
    <property type="term" value="P:establishment or maintenance of actin cytoskeleton polarity"/>
    <property type="evidence" value="ECO:0007669"/>
    <property type="project" value="EnsemblFungi"/>
</dbReference>
<gene>
    <name evidence="13" type="ORF">BCR42DRAFT_327110</name>
</gene>
<dbReference type="OrthoDB" id="248923at2759"/>
<dbReference type="InterPro" id="IPR050629">
    <property type="entry name" value="STE20/SPS1-PAK"/>
</dbReference>
<evidence type="ECO:0000256" key="7">
    <source>
        <dbReference type="ARBA" id="ARBA00022840"/>
    </source>
</evidence>
<dbReference type="PROSITE" id="PS00107">
    <property type="entry name" value="PROTEIN_KINASE_ATP"/>
    <property type="match status" value="1"/>
</dbReference>
<dbReference type="EMBL" id="MCGE01000011">
    <property type="protein sequence ID" value="ORZ16535.1"/>
    <property type="molecule type" value="Genomic_DNA"/>
</dbReference>
<dbReference type="GO" id="GO:2000247">
    <property type="term" value="P:positive regulation of establishment or maintenance of bipolar cell polarity regulating cell shape"/>
    <property type="evidence" value="ECO:0007669"/>
    <property type="project" value="EnsemblFungi"/>
</dbReference>
<dbReference type="PANTHER" id="PTHR48012:SF21">
    <property type="entry name" value="PH DOMAIN-CONTAINING PROTEIN"/>
    <property type="match status" value="1"/>
</dbReference>
<dbReference type="Pfam" id="PF00069">
    <property type="entry name" value="Pkinase"/>
    <property type="match status" value="1"/>
</dbReference>
<feature type="binding site" evidence="10">
    <location>
        <position position="43"/>
    </location>
    <ligand>
        <name>ATP</name>
        <dbReference type="ChEBI" id="CHEBI:30616"/>
    </ligand>
</feature>
<evidence type="ECO:0000256" key="10">
    <source>
        <dbReference type="PROSITE-ProRule" id="PRU10141"/>
    </source>
</evidence>
<dbReference type="InterPro" id="IPR008271">
    <property type="entry name" value="Ser/Thr_kinase_AS"/>
</dbReference>
<comment type="caution">
    <text evidence="13">The sequence shown here is derived from an EMBL/GenBank/DDBJ whole genome shotgun (WGS) entry which is preliminary data.</text>
</comment>
<dbReference type="GO" id="GO:0005524">
    <property type="term" value="F:ATP binding"/>
    <property type="evidence" value="ECO:0007669"/>
    <property type="project" value="UniProtKB-UniRule"/>
</dbReference>
<dbReference type="GO" id="GO:0071574">
    <property type="term" value="P:protein localization to medial cortex"/>
    <property type="evidence" value="ECO:0007669"/>
    <property type="project" value="EnsemblFungi"/>
</dbReference>
<proteinExistence type="inferred from homology"/>
<evidence type="ECO:0000313" key="14">
    <source>
        <dbReference type="Proteomes" id="UP000193560"/>
    </source>
</evidence>
<keyword evidence="5 10" id="KW-0547">Nucleotide-binding</keyword>
<dbReference type="PROSITE" id="PS00108">
    <property type="entry name" value="PROTEIN_KINASE_ST"/>
    <property type="match status" value="1"/>
</dbReference>
<sequence length="309" mass="34585">MSKHASSVPASQLYTKLKKVGKGAYGSVYKGINNKTKQIVAIKILNLDTEEDDVVDIQKEIAMLSQLTHAKSQNITPFYGSILDDTKLWIIMDYAAGGSIRTVMKAGALEEKYISTIVREVLLALSYLHKNLIIHRDIKAANILLTAEGDVQLCDFGVAGQTSVNHLKRNTFVGTPYWMAPEVIREGASYDYKADIWSLGITVYEMATGNPPLAHVDPMRAIILIPKSKPPKLDNSFSAAIREFVDLCLCEEPNDRWNADDLAKTKFIKNSSKTNKSILRDVITRYEDWKRKNDTSKRRSIASDDISSR</sequence>
<dbReference type="GO" id="GO:0030479">
    <property type="term" value="C:actin cortical patch"/>
    <property type="evidence" value="ECO:0007669"/>
    <property type="project" value="EnsemblFungi"/>
</dbReference>
<evidence type="ECO:0000259" key="12">
    <source>
        <dbReference type="PROSITE" id="PS50011"/>
    </source>
</evidence>
<organism evidence="13 14">
    <name type="scientific">Absidia repens</name>
    <dbReference type="NCBI Taxonomy" id="90262"/>
    <lineage>
        <taxon>Eukaryota</taxon>
        <taxon>Fungi</taxon>
        <taxon>Fungi incertae sedis</taxon>
        <taxon>Mucoromycota</taxon>
        <taxon>Mucoromycotina</taxon>
        <taxon>Mucoromycetes</taxon>
        <taxon>Mucorales</taxon>
        <taxon>Cunninghamellaceae</taxon>
        <taxon>Absidia</taxon>
    </lineage>
</organism>
<comment type="catalytic activity">
    <reaction evidence="9">
        <text>L-seryl-[protein] + ATP = O-phospho-L-seryl-[protein] + ADP + H(+)</text>
        <dbReference type="Rhea" id="RHEA:17989"/>
        <dbReference type="Rhea" id="RHEA-COMP:9863"/>
        <dbReference type="Rhea" id="RHEA-COMP:11604"/>
        <dbReference type="ChEBI" id="CHEBI:15378"/>
        <dbReference type="ChEBI" id="CHEBI:29999"/>
        <dbReference type="ChEBI" id="CHEBI:30616"/>
        <dbReference type="ChEBI" id="CHEBI:83421"/>
        <dbReference type="ChEBI" id="CHEBI:456216"/>
        <dbReference type="EC" id="2.7.11.1"/>
    </reaction>
</comment>
<evidence type="ECO:0000256" key="6">
    <source>
        <dbReference type="ARBA" id="ARBA00022777"/>
    </source>
</evidence>
<dbReference type="PROSITE" id="PS50011">
    <property type="entry name" value="PROTEIN_KINASE_DOM"/>
    <property type="match status" value="1"/>
</dbReference>
<evidence type="ECO:0000256" key="2">
    <source>
        <dbReference type="ARBA" id="ARBA00012513"/>
    </source>
</evidence>
<dbReference type="GO" id="GO:0110085">
    <property type="term" value="C:mitotic actomyosin contractile ring"/>
    <property type="evidence" value="ECO:0007669"/>
    <property type="project" value="EnsemblFungi"/>
</dbReference>
<dbReference type="FunFam" id="1.10.510.10:FF:000499">
    <property type="entry name" value="Serine/threonine-protein kinase KIC1"/>
    <property type="match status" value="1"/>
</dbReference>
<dbReference type="GO" id="GO:0070507">
    <property type="term" value="P:regulation of microtubule cytoskeleton organization"/>
    <property type="evidence" value="ECO:0007669"/>
    <property type="project" value="EnsemblFungi"/>
</dbReference>
<accession>A0A1X2IHD9</accession>
<evidence type="ECO:0000256" key="5">
    <source>
        <dbReference type="ARBA" id="ARBA00022741"/>
    </source>
</evidence>
<dbReference type="InterPro" id="IPR017441">
    <property type="entry name" value="Protein_kinase_ATP_BS"/>
</dbReference>
<reference evidence="13 14" key="1">
    <citation type="submission" date="2016-07" db="EMBL/GenBank/DDBJ databases">
        <title>Pervasive Adenine N6-methylation of Active Genes in Fungi.</title>
        <authorList>
            <consortium name="DOE Joint Genome Institute"/>
            <person name="Mondo S.J."/>
            <person name="Dannebaum R.O."/>
            <person name="Kuo R.C."/>
            <person name="Labutti K."/>
            <person name="Haridas S."/>
            <person name="Kuo A."/>
            <person name="Salamov A."/>
            <person name="Ahrendt S.R."/>
            <person name="Lipzen A."/>
            <person name="Sullivan W."/>
            <person name="Andreopoulos W.B."/>
            <person name="Clum A."/>
            <person name="Lindquist E."/>
            <person name="Daum C."/>
            <person name="Ramamoorthy G.K."/>
            <person name="Gryganskyi A."/>
            <person name="Culley D."/>
            <person name="Magnuson J.K."/>
            <person name="James T.Y."/>
            <person name="O'Malley M.A."/>
            <person name="Stajich J.E."/>
            <person name="Spatafora J.W."/>
            <person name="Visel A."/>
            <person name="Grigoriev I.V."/>
        </authorList>
    </citation>
    <scope>NUCLEOTIDE SEQUENCE [LARGE SCALE GENOMIC DNA]</scope>
    <source>
        <strain evidence="13 14">NRRL 1336</strain>
    </source>
</reference>
<dbReference type="EC" id="2.7.11.1" evidence="2"/>
<keyword evidence="6 13" id="KW-0418">Kinase</keyword>
<dbReference type="Proteomes" id="UP000193560">
    <property type="component" value="Unassembled WGS sequence"/>
</dbReference>
<evidence type="ECO:0000256" key="3">
    <source>
        <dbReference type="ARBA" id="ARBA00022527"/>
    </source>
</evidence>
<evidence type="ECO:0000256" key="11">
    <source>
        <dbReference type="RuleBase" id="RU000304"/>
    </source>
</evidence>
<keyword evidence="4" id="KW-0808">Transferase</keyword>
<dbReference type="SMART" id="SM00220">
    <property type="entry name" value="S_TKc"/>
    <property type="match status" value="1"/>
</dbReference>
<dbReference type="PANTHER" id="PTHR48012">
    <property type="entry name" value="STERILE20-LIKE KINASE, ISOFORM B-RELATED"/>
    <property type="match status" value="1"/>
</dbReference>
<dbReference type="GO" id="GO:0071958">
    <property type="term" value="C:new mitotic spindle pole body"/>
    <property type="evidence" value="ECO:0007669"/>
    <property type="project" value="EnsemblFungi"/>
</dbReference>
<comment type="catalytic activity">
    <reaction evidence="8">
        <text>L-threonyl-[protein] + ATP = O-phospho-L-threonyl-[protein] + ADP + H(+)</text>
        <dbReference type="Rhea" id="RHEA:46608"/>
        <dbReference type="Rhea" id="RHEA-COMP:11060"/>
        <dbReference type="Rhea" id="RHEA-COMP:11605"/>
        <dbReference type="ChEBI" id="CHEBI:15378"/>
        <dbReference type="ChEBI" id="CHEBI:30013"/>
        <dbReference type="ChEBI" id="CHEBI:30616"/>
        <dbReference type="ChEBI" id="CHEBI:61977"/>
        <dbReference type="ChEBI" id="CHEBI:456216"/>
        <dbReference type="EC" id="2.7.11.1"/>
    </reaction>
</comment>
<dbReference type="AlphaFoldDB" id="A0A1X2IHD9"/>
<dbReference type="InterPro" id="IPR000719">
    <property type="entry name" value="Prot_kinase_dom"/>
</dbReference>
<evidence type="ECO:0000256" key="4">
    <source>
        <dbReference type="ARBA" id="ARBA00022679"/>
    </source>
</evidence>
<keyword evidence="7 10" id="KW-0067">ATP-binding</keyword>